<evidence type="ECO:0000256" key="1">
    <source>
        <dbReference type="SAM" id="Phobius"/>
    </source>
</evidence>
<protein>
    <recommendedName>
        <fullName evidence="4">Rhombosortase</fullName>
    </recommendedName>
</protein>
<gene>
    <name evidence="2" type="ORF">MTR64_05625</name>
</gene>
<keyword evidence="3" id="KW-1185">Reference proteome</keyword>
<organism evidence="2 3">
    <name type="scientific">Novosphingobium album</name>
    <name type="common">ex Hu et al. 2023</name>
    <dbReference type="NCBI Taxonomy" id="2930093"/>
    <lineage>
        <taxon>Bacteria</taxon>
        <taxon>Pseudomonadati</taxon>
        <taxon>Pseudomonadota</taxon>
        <taxon>Alphaproteobacteria</taxon>
        <taxon>Sphingomonadales</taxon>
        <taxon>Sphingomonadaceae</taxon>
        <taxon>Novosphingobium</taxon>
    </lineage>
</organism>
<feature type="transmembrane region" description="Helical" evidence="1">
    <location>
        <begin position="64"/>
        <end position="82"/>
    </location>
</feature>
<dbReference type="EMBL" id="JALHLE010000005">
    <property type="protein sequence ID" value="MCJ2178034.1"/>
    <property type="molecule type" value="Genomic_DNA"/>
</dbReference>
<keyword evidence="1" id="KW-0472">Membrane</keyword>
<keyword evidence="1" id="KW-0812">Transmembrane</keyword>
<proteinExistence type="predicted"/>
<name>A0ABT0AZT6_9SPHN</name>
<dbReference type="Proteomes" id="UP001162880">
    <property type="component" value="Unassembled WGS sequence"/>
</dbReference>
<evidence type="ECO:0000313" key="3">
    <source>
        <dbReference type="Proteomes" id="UP001162880"/>
    </source>
</evidence>
<reference evidence="2" key="1">
    <citation type="submission" date="2022-03" db="EMBL/GenBank/DDBJ databases">
        <title>Identification of a novel bacterium isolated from mangrove sediments.</title>
        <authorList>
            <person name="Pan X."/>
        </authorList>
    </citation>
    <scope>NUCLEOTIDE SEQUENCE</scope>
    <source>
        <strain evidence="2">B2580</strain>
    </source>
</reference>
<evidence type="ECO:0008006" key="4">
    <source>
        <dbReference type="Google" id="ProtNLM"/>
    </source>
</evidence>
<sequence length="170" mass="19379">MLEWLWAWKSELQHAYVFIVFLAALRWGGAPERILAGSFAAEALAHPFYHWFAHGSVFWHHLDLGHLAIDCTFFAIFFPVALQANRVYTLWIGSAQIIAMSAHVYRFSLTEINRMAYDMMAVSPSYIQLTALGLGLAFHMSRQKKLGSYPSWRNSFSPTQVVNPKLSRAV</sequence>
<feature type="transmembrane region" description="Helical" evidence="1">
    <location>
        <begin position="12"/>
        <end position="29"/>
    </location>
</feature>
<comment type="caution">
    <text evidence="2">The sequence shown here is derived from an EMBL/GenBank/DDBJ whole genome shotgun (WGS) entry which is preliminary data.</text>
</comment>
<feature type="transmembrane region" description="Helical" evidence="1">
    <location>
        <begin position="89"/>
        <end position="107"/>
    </location>
</feature>
<accession>A0ABT0AZT6</accession>
<evidence type="ECO:0000313" key="2">
    <source>
        <dbReference type="EMBL" id="MCJ2178034.1"/>
    </source>
</evidence>
<feature type="transmembrane region" description="Helical" evidence="1">
    <location>
        <begin position="119"/>
        <end position="138"/>
    </location>
</feature>
<keyword evidence="1" id="KW-1133">Transmembrane helix</keyword>